<feature type="transmembrane region" description="Helical" evidence="1">
    <location>
        <begin position="46"/>
        <end position="66"/>
    </location>
</feature>
<sequence>MSYLRLLLLSACIATCYYALTIAAIGIAAARKVFWWLEWNNNFDFYHIAQNFIGIGLAALIPAYLISTYEPARKWLAIGLVIVLSMMLHGNINAAPWDPMGFVRFIEQTLFFGDIGSIGIFTEILLLPILWLIIFEHFSSSVTAPSTRHSTT</sequence>
<dbReference type="KEGG" id="smav:CFF01_09810"/>
<dbReference type="RefSeq" id="WP_088904671.1">
    <property type="nucleotide sequence ID" value="NZ_CP022272.1"/>
</dbReference>
<reference evidence="2 3" key="1">
    <citation type="submission" date="2017-06" db="EMBL/GenBank/DDBJ databases">
        <title>Complete genome sequence of Shewanella marisflavi EP1 associated with anaerobic 2,4-dinitrotoluene reduction and salt tolerance.</title>
        <authorList>
            <person name="Huang J."/>
        </authorList>
    </citation>
    <scope>NUCLEOTIDE SEQUENCE [LARGE SCALE GENOMIC DNA]</scope>
    <source>
        <strain evidence="2 3">EP1</strain>
    </source>
</reference>
<keyword evidence="1" id="KW-1133">Transmembrane helix</keyword>
<keyword evidence="1" id="KW-0472">Membrane</keyword>
<feature type="transmembrane region" description="Helical" evidence="1">
    <location>
        <begin position="115"/>
        <end position="135"/>
    </location>
</feature>
<organism evidence="2 3">
    <name type="scientific">Shewanella marisflavi</name>
    <dbReference type="NCBI Taxonomy" id="260364"/>
    <lineage>
        <taxon>Bacteria</taxon>
        <taxon>Pseudomonadati</taxon>
        <taxon>Pseudomonadota</taxon>
        <taxon>Gammaproteobacteria</taxon>
        <taxon>Alteromonadales</taxon>
        <taxon>Shewanellaceae</taxon>
        <taxon>Shewanella</taxon>
    </lineage>
</organism>
<evidence type="ECO:0000256" key="1">
    <source>
        <dbReference type="SAM" id="Phobius"/>
    </source>
</evidence>
<name>A0AAC9XNF5_9GAMM</name>
<accession>A0AAC9XNF5</accession>
<dbReference type="EMBL" id="CP022272">
    <property type="protein sequence ID" value="ASJ96850.1"/>
    <property type="molecule type" value="Genomic_DNA"/>
</dbReference>
<dbReference type="Proteomes" id="UP000198233">
    <property type="component" value="Chromosome"/>
</dbReference>
<gene>
    <name evidence="2" type="ORF">CFF01_09810</name>
</gene>
<protein>
    <submittedName>
        <fullName evidence="2">Uncharacterized protein</fullName>
    </submittedName>
</protein>
<evidence type="ECO:0000313" key="2">
    <source>
        <dbReference type="EMBL" id="ASJ96850.1"/>
    </source>
</evidence>
<evidence type="ECO:0000313" key="3">
    <source>
        <dbReference type="Proteomes" id="UP000198233"/>
    </source>
</evidence>
<keyword evidence="1" id="KW-0812">Transmembrane</keyword>
<dbReference type="AlphaFoldDB" id="A0AAC9XNF5"/>
<feature type="transmembrane region" description="Helical" evidence="1">
    <location>
        <begin position="75"/>
        <end position="95"/>
    </location>
</feature>
<proteinExistence type="predicted"/>